<dbReference type="InterPro" id="IPR012657">
    <property type="entry name" value="23S_rRNA-intervening_sequence"/>
</dbReference>
<dbReference type="SUPFAM" id="SSF158446">
    <property type="entry name" value="IVS-encoded protein-like"/>
    <property type="match status" value="1"/>
</dbReference>
<accession>A0A1F8CMU9</accession>
<protein>
    <recommendedName>
        <fullName evidence="3">Four helix bundle protein</fullName>
    </recommendedName>
</protein>
<evidence type="ECO:0000313" key="1">
    <source>
        <dbReference type="EMBL" id="OGM77644.1"/>
    </source>
</evidence>
<comment type="caution">
    <text evidence="1">The sequence shown here is derived from an EMBL/GenBank/DDBJ whole genome shotgun (WGS) entry which is preliminary data.</text>
</comment>
<reference evidence="1 2" key="1">
    <citation type="journal article" date="2016" name="Nat. Commun.">
        <title>Thousands of microbial genomes shed light on interconnected biogeochemical processes in an aquifer system.</title>
        <authorList>
            <person name="Anantharaman K."/>
            <person name="Brown C.T."/>
            <person name="Hug L.A."/>
            <person name="Sharon I."/>
            <person name="Castelle C.J."/>
            <person name="Probst A.J."/>
            <person name="Thomas B.C."/>
            <person name="Singh A."/>
            <person name="Wilkins M.J."/>
            <person name="Karaoz U."/>
            <person name="Brodie E.L."/>
            <person name="Williams K.H."/>
            <person name="Hubbard S.S."/>
            <person name="Banfield J.F."/>
        </authorList>
    </citation>
    <scope>NUCLEOTIDE SEQUENCE [LARGE SCALE GENOMIC DNA]</scope>
</reference>
<evidence type="ECO:0008006" key="3">
    <source>
        <dbReference type="Google" id="ProtNLM"/>
    </source>
</evidence>
<dbReference type="AlphaFoldDB" id="A0A1F8CMU9"/>
<dbReference type="NCBIfam" id="TIGR02436">
    <property type="entry name" value="four helix bundle protein"/>
    <property type="match status" value="1"/>
</dbReference>
<gene>
    <name evidence="1" type="ORF">A2188_01365</name>
</gene>
<dbReference type="PIRSF" id="PIRSF035652">
    <property type="entry name" value="CHP02436"/>
    <property type="match status" value="1"/>
</dbReference>
<evidence type="ECO:0000313" key="2">
    <source>
        <dbReference type="Proteomes" id="UP000179241"/>
    </source>
</evidence>
<dbReference type="Gene3D" id="1.20.1440.60">
    <property type="entry name" value="23S rRNA-intervening sequence"/>
    <property type="match status" value="1"/>
</dbReference>
<sequence>MAQVKFDIYPRIFDVVVFTIRLTQRISKTEANKVIIAQLLRSVTSMGANAEEADGVSSKKDFIHCFTIVRKEGKESSFWVKLLGELNPALKIDCEKIIKELYEIVAIVSKIISRSREH</sequence>
<dbReference type="PANTHER" id="PTHR38471">
    <property type="entry name" value="FOUR HELIX BUNDLE PROTEIN"/>
    <property type="match status" value="1"/>
</dbReference>
<dbReference type="EMBL" id="MGHU01000014">
    <property type="protein sequence ID" value="OGM77644.1"/>
    <property type="molecule type" value="Genomic_DNA"/>
</dbReference>
<dbReference type="Proteomes" id="UP000179241">
    <property type="component" value="Unassembled WGS sequence"/>
</dbReference>
<proteinExistence type="predicted"/>
<dbReference type="Pfam" id="PF05635">
    <property type="entry name" value="23S_rRNA_IVP"/>
    <property type="match status" value="1"/>
</dbReference>
<dbReference type="PANTHER" id="PTHR38471:SF2">
    <property type="entry name" value="FOUR HELIX BUNDLE PROTEIN"/>
    <property type="match status" value="1"/>
</dbReference>
<organism evidence="1 2">
    <name type="scientific">Candidatus Woesebacteria bacterium RIFOXYA1_FULL_43_9</name>
    <dbReference type="NCBI Taxonomy" id="1802534"/>
    <lineage>
        <taxon>Bacteria</taxon>
        <taxon>Candidatus Woeseibacteriota</taxon>
    </lineage>
</organism>
<name>A0A1F8CMU9_9BACT</name>
<dbReference type="InterPro" id="IPR036583">
    <property type="entry name" value="23S_rRNA_IVS_sf"/>
</dbReference>